<evidence type="ECO:0000259" key="7">
    <source>
        <dbReference type="PROSITE" id="PS50026"/>
    </source>
</evidence>
<evidence type="ECO:0000256" key="2">
    <source>
        <dbReference type="ARBA" id="ARBA00022729"/>
    </source>
</evidence>
<dbReference type="EMBL" id="CAJPEX010000007">
    <property type="protein sequence ID" value="CAG0912310.1"/>
    <property type="molecule type" value="Genomic_DNA"/>
</dbReference>
<evidence type="ECO:0000256" key="4">
    <source>
        <dbReference type="ARBA" id="ARBA00023157"/>
    </source>
</evidence>
<feature type="domain" description="EGF-like" evidence="7">
    <location>
        <begin position="52"/>
        <end position="90"/>
    </location>
</feature>
<dbReference type="PROSITE" id="PS50026">
    <property type="entry name" value="EGF_3"/>
    <property type="match status" value="1"/>
</dbReference>
<dbReference type="EMBL" id="OA882044">
    <property type="protein sequence ID" value="CAD7272158.1"/>
    <property type="molecule type" value="Genomic_DNA"/>
</dbReference>
<dbReference type="PROSITE" id="PS00010">
    <property type="entry name" value="ASX_HYDROXYL"/>
    <property type="match status" value="1"/>
</dbReference>
<protein>
    <recommendedName>
        <fullName evidence="7">EGF-like domain-containing protein</fullName>
    </recommendedName>
</protein>
<organism evidence="8">
    <name type="scientific">Notodromas monacha</name>
    <dbReference type="NCBI Taxonomy" id="399045"/>
    <lineage>
        <taxon>Eukaryota</taxon>
        <taxon>Metazoa</taxon>
        <taxon>Ecdysozoa</taxon>
        <taxon>Arthropoda</taxon>
        <taxon>Crustacea</taxon>
        <taxon>Oligostraca</taxon>
        <taxon>Ostracoda</taxon>
        <taxon>Podocopa</taxon>
        <taxon>Podocopida</taxon>
        <taxon>Cypridocopina</taxon>
        <taxon>Cypridoidea</taxon>
        <taxon>Cyprididae</taxon>
        <taxon>Notodromas</taxon>
    </lineage>
</organism>
<dbReference type="FunFam" id="2.10.25.10:FF:000003">
    <property type="entry name" value="fibrillin-1 isoform X1"/>
    <property type="match status" value="1"/>
</dbReference>
<dbReference type="GO" id="GO:0005509">
    <property type="term" value="F:calcium ion binding"/>
    <property type="evidence" value="ECO:0007669"/>
    <property type="project" value="InterPro"/>
</dbReference>
<keyword evidence="1 6" id="KW-0245">EGF-like domain</keyword>
<evidence type="ECO:0000256" key="6">
    <source>
        <dbReference type="PROSITE-ProRule" id="PRU00076"/>
    </source>
</evidence>
<sequence>MTIADGIGHANGPLCLGDRFETNLFSDFRTAFPEEFKKLCPDGPGRGEKGEDLNECALIREPCSGGGMCVNTDGSYRCECPPGFILDASLVNCVDRRSLSKASVESTTGAKYFD</sequence>
<keyword evidence="4" id="KW-1015">Disulfide bond</keyword>
<gene>
    <name evidence="8" type="ORF">NMOB1V02_LOCUS105</name>
</gene>
<keyword evidence="5" id="KW-0325">Glycoprotein</keyword>
<dbReference type="InterPro" id="IPR018097">
    <property type="entry name" value="EGF_Ca-bd_CS"/>
</dbReference>
<dbReference type="CDD" id="cd00054">
    <property type="entry name" value="EGF_CA"/>
    <property type="match status" value="1"/>
</dbReference>
<accession>A0A7R9BEJ1</accession>
<dbReference type="OrthoDB" id="10045365at2759"/>
<evidence type="ECO:0000256" key="1">
    <source>
        <dbReference type="ARBA" id="ARBA00022536"/>
    </source>
</evidence>
<dbReference type="PROSITE" id="PS01187">
    <property type="entry name" value="EGF_CA"/>
    <property type="match status" value="1"/>
</dbReference>
<evidence type="ECO:0000313" key="8">
    <source>
        <dbReference type="EMBL" id="CAD7272158.1"/>
    </source>
</evidence>
<dbReference type="SMART" id="SM00179">
    <property type="entry name" value="EGF_CA"/>
    <property type="match status" value="1"/>
</dbReference>
<dbReference type="InterPro" id="IPR000742">
    <property type="entry name" value="EGF"/>
</dbReference>
<dbReference type="InterPro" id="IPR049883">
    <property type="entry name" value="NOTCH1_EGF-like"/>
</dbReference>
<keyword evidence="9" id="KW-1185">Reference proteome</keyword>
<dbReference type="Gene3D" id="2.10.25.10">
    <property type="entry name" value="Laminin"/>
    <property type="match status" value="1"/>
</dbReference>
<dbReference type="InterPro" id="IPR001881">
    <property type="entry name" value="EGF-like_Ca-bd_dom"/>
</dbReference>
<dbReference type="InterPro" id="IPR000152">
    <property type="entry name" value="EGF-type_Asp/Asn_hydroxyl_site"/>
</dbReference>
<dbReference type="SMART" id="SM00181">
    <property type="entry name" value="EGF"/>
    <property type="match status" value="1"/>
</dbReference>
<dbReference type="Pfam" id="PF07645">
    <property type="entry name" value="EGF_CA"/>
    <property type="match status" value="1"/>
</dbReference>
<dbReference type="SUPFAM" id="SSF57196">
    <property type="entry name" value="EGF/Laminin"/>
    <property type="match status" value="1"/>
</dbReference>
<dbReference type="InterPro" id="IPR052235">
    <property type="entry name" value="Nephronectin_domain"/>
</dbReference>
<keyword evidence="3" id="KW-0677">Repeat</keyword>
<keyword evidence="2" id="KW-0732">Signal</keyword>
<dbReference type="Proteomes" id="UP000678499">
    <property type="component" value="Unassembled WGS sequence"/>
</dbReference>
<evidence type="ECO:0000256" key="5">
    <source>
        <dbReference type="ARBA" id="ARBA00023180"/>
    </source>
</evidence>
<dbReference type="AlphaFoldDB" id="A0A7R9BEJ1"/>
<dbReference type="PANTHER" id="PTHR24050">
    <property type="entry name" value="PA14 DOMAIN-CONTAINING PROTEIN"/>
    <property type="match status" value="1"/>
</dbReference>
<evidence type="ECO:0000313" key="9">
    <source>
        <dbReference type="Proteomes" id="UP000678499"/>
    </source>
</evidence>
<evidence type="ECO:0000256" key="3">
    <source>
        <dbReference type="ARBA" id="ARBA00022737"/>
    </source>
</evidence>
<name>A0A7R9BEJ1_9CRUS</name>
<comment type="caution">
    <text evidence="6">Lacks conserved residue(s) required for the propagation of feature annotation.</text>
</comment>
<proteinExistence type="predicted"/>
<reference evidence="8" key="1">
    <citation type="submission" date="2020-11" db="EMBL/GenBank/DDBJ databases">
        <authorList>
            <person name="Tran Van P."/>
        </authorList>
    </citation>
    <scope>NUCLEOTIDE SEQUENCE</scope>
</reference>